<keyword evidence="11" id="KW-0472">Membrane</keyword>
<evidence type="ECO:0000256" key="39">
    <source>
        <dbReference type="ARBA" id="ARBA00048939"/>
    </source>
</evidence>
<evidence type="ECO:0000256" key="6">
    <source>
        <dbReference type="ARBA" id="ARBA00022729"/>
    </source>
</evidence>
<evidence type="ECO:0000256" key="31">
    <source>
        <dbReference type="ARBA" id="ARBA00048374"/>
    </source>
</evidence>
<comment type="catalytic activity">
    <reaction evidence="42">
        <text>2-(9Z-octadecenoyl)-glycerol + H2O = glycerol + (9Z)-octadecenoate + H(+)</text>
        <dbReference type="Rhea" id="RHEA:38491"/>
        <dbReference type="ChEBI" id="CHEBI:15377"/>
        <dbReference type="ChEBI" id="CHEBI:15378"/>
        <dbReference type="ChEBI" id="CHEBI:17754"/>
        <dbReference type="ChEBI" id="CHEBI:30823"/>
        <dbReference type="ChEBI" id="CHEBI:73990"/>
    </reaction>
    <physiologicalReaction direction="left-to-right" evidence="42">
        <dbReference type="Rhea" id="RHEA:38492"/>
    </physiologicalReaction>
</comment>
<sequence>MNMENIFASRSYHLKDDTKNDVRRQQVYSISKEFPCRTEAGSPGSRSAIRPTSVHQLRPGDIDVVAAMGDSLIAGNGAVESFAMGAIFEHRGVSWCAGGQGSWRKYLTLPNILKEFNPNLLGYSNGSGDFLSSNSRLNVAIPISATEDALQQAKLLVSRMKNDPKIDFYKHWKMVTIMFGANDLCSSQCFNRKKGSATQHQRFLRGALDYLHKYLPRTFVNLVPVIDVTISVRIKRTRTCRLLHNLFCMCFHWGGDDINTIAKLVQKYQSAINQLVSSGRYDTKEDFTVVLQPFIQSLNVPLDKHLLQMEAIHISYITHDCFHFSQKGHALAANLLWNNVLEPVGNKSQQLLNYIMEKINCPSTEAPYLFTNINSQKFLESGRQML</sequence>
<comment type="catalytic activity">
    <reaction evidence="15">
        <text>a 1,2-diacyl-sn-glycero-3-phosphocholine + H2O = a 1-acyl-sn-glycero-3-phosphocholine + a fatty acid + H(+)</text>
        <dbReference type="Rhea" id="RHEA:15801"/>
        <dbReference type="ChEBI" id="CHEBI:15377"/>
        <dbReference type="ChEBI" id="CHEBI:15378"/>
        <dbReference type="ChEBI" id="CHEBI:28868"/>
        <dbReference type="ChEBI" id="CHEBI:57643"/>
        <dbReference type="ChEBI" id="CHEBI:58168"/>
        <dbReference type="EC" id="3.1.1.4"/>
    </reaction>
    <physiologicalReaction direction="left-to-right" evidence="15">
        <dbReference type="Rhea" id="RHEA:15802"/>
    </physiologicalReaction>
</comment>
<evidence type="ECO:0000256" key="38">
    <source>
        <dbReference type="ARBA" id="ARBA00048872"/>
    </source>
</evidence>
<keyword evidence="7" id="KW-0677">Repeat</keyword>
<comment type="catalytic activity">
    <reaction evidence="22">
        <text>1,3-dihexadecanoyl-2-(9Z-octadecenoyl)glycerol + H2O = 1-hexadecanoyl-2-(9Z-octadecenoyl)-glycerol + hexadecanoate + H(+)</text>
        <dbReference type="Rhea" id="RHEA:40979"/>
        <dbReference type="ChEBI" id="CHEBI:7896"/>
        <dbReference type="ChEBI" id="CHEBI:15377"/>
        <dbReference type="ChEBI" id="CHEBI:15378"/>
        <dbReference type="ChEBI" id="CHEBI:75585"/>
        <dbReference type="ChEBI" id="CHEBI:75688"/>
    </reaction>
    <physiologicalReaction direction="left-to-right" evidence="22">
        <dbReference type="Rhea" id="RHEA:40980"/>
    </physiologicalReaction>
</comment>
<evidence type="ECO:0000256" key="17">
    <source>
        <dbReference type="ARBA" id="ARBA00031182"/>
    </source>
</evidence>
<keyword evidence="6" id="KW-0732">Signal</keyword>
<evidence type="ECO:0000256" key="15">
    <source>
        <dbReference type="ARBA" id="ARBA00023422"/>
    </source>
</evidence>
<dbReference type="AlphaFoldDB" id="A0AAD8E3N4"/>
<dbReference type="GO" id="GO:0004622">
    <property type="term" value="F:phosphatidylcholine lysophospholipase activity"/>
    <property type="evidence" value="ECO:0007669"/>
    <property type="project" value="UniProtKB-EC"/>
</dbReference>
<comment type="catalytic activity">
    <reaction evidence="36">
        <text>1-hexadecanoyl-2-(9Z-octadecenoyl)-sn-glycero-3-phosphocholine + H2O = 1-hexadecanoyl-sn-glycero-3-phosphocholine + (9Z)-octadecenoate + H(+)</text>
        <dbReference type="Rhea" id="RHEA:38779"/>
        <dbReference type="ChEBI" id="CHEBI:15377"/>
        <dbReference type="ChEBI" id="CHEBI:15378"/>
        <dbReference type="ChEBI" id="CHEBI:30823"/>
        <dbReference type="ChEBI" id="CHEBI:72998"/>
        <dbReference type="ChEBI" id="CHEBI:73001"/>
    </reaction>
    <physiologicalReaction direction="left-to-right" evidence="36">
        <dbReference type="Rhea" id="RHEA:38780"/>
    </physiologicalReaction>
</comment>
<keyword evidence="10" id="KW-0443">Lipid metabolism</keyword>
<evidence type="ECO:0000256" key="28">
    <source>
        <dbReference type="ARBA" id="ARBA00048058"/>
    </source>
</evidence>
<evidence type="ECO:0000256" key="5">
    <source>
        <dbReference type="ARBA" id="ARBA00022692"/>
    </source>
</evidence>
<comment type="catalytic activity">
    <reaction evidence="37">
        <text>1,3-dihexadecanoyl-2-(9Z-octadecenoyl)glycerol + H2O = 1,3-dihexadecanoylglycerol + (9Z)-octadecenoate + H(+)</text>
        <dbReference type="Rhea" id="RHEA:40983"/>
        <dbReference type="ChEBI" id="CHEBI:15377"/>
        <dbReference type="ChEBI" id="CHEBI:15378"/>
        <dbReference type="ChEBI" id="CHEBI:30823"/>
        <dbReference type="ChEBI" id="CHEBI:75688"/>
        <dbReference type="ChEBI" id="CHEBI:77619"/>
    </reaction>
    <physiologicalReaction direction="left-to-right" evidence="37">
        <dbReference type="Rhea" id="RHEA:40984"/>
    </physiologicalReaction>
</comment>
<evidence type="ECO:0000256" key="18">
    <source>
        <dbReference type="ARBA" id="ARBA00031485"/>
    </source>
</evidence>
<comment type="function">
    <text evidence="20">Calcium-independent membrane-associated phospholipase that catalyzes complete diacylation of phospholipids by hydrolyzing both sn-1 and sn-2 fatty acyl chains attached to the glycerol backbone (phospholipase B activity). Has dual phospholipase and lysophospholipase activities toward diacylphospholipids. Preferentially cleaves sn-2 ester bonds over sn-1 bonds. Acts as a lipase toward glycerolipid substrates. Hydrolyzes fatty acyl chains of diacylglycerols with preference for the sn-2 position and of triacylglycerols with not positional selectivity. May also hydrolyze long chain retinyl esters such as retinyl palmitate. May contribute to digestion of dietary phospholipids, glycerolipids and retinoids, facilitating lipid absorption at the brush border.</text>
</comment>
<dbReference type="GO" id="GO:0006644">
    <property type="term" value="P:phospholipid metabolic process"/>
    <property type="evidence" value="ECO:0007669"/>
    <property type="project" value="TreeGrafter"/>
</dbReference>
<comment type="subcellular location">
    <subcellularLocation>
        <location evidence="1">Apical cell membrane</location>
        <topology evidence="1">Single-pass type I membrane protein</topology>
    </subcellularLocation>
</comment>
<evidence type="ECO:0000256" key="23">
    <source>
        <dbReference type="ARBA" id="ARBA00047438"/>
    </source>
</evidence>
<comment type="similarity">
    <text evidence="2">Belongs to the 'GDSL' lipolytic enzyme family. Phospholipase B1 subfamily.</text>
</comment>
<evidence type="ECO:0000256" key="34">
    <source>
        <dbReference type="ARBA" id="ARBA00048613"/>
    </source>
</evidence>
<evidence type="ECO:0000256" key="21">
    <source>
        <dbReference type="ARBA" id="ARBA00047324"/>
    </source>
</evidence>
<evidence type="ECO:0000256" key="30">
    <source>
        <dbReference type="ARBA" id="ARBA00048362"/>
    </source>
</evidence>
<evidence type="ECO:0000256" key="13">
    <source>
        <dbReference type="ARBA" id="ARBA00023369"/>
    </source>
</evidence>
<evidence type="ECO:0000256" key="16">
    <source>
        <dbReference type="ARBA" id="ARBA00029723"/>
    </source>
</evidence>
<evidence type="ECO:0000256" key="29">
    <source>
        <dbReference type="ARBA" id="ARBA00048227"/>
    </source>
</evidence>
<comment type="catalytic activity">
    <reaction evidence="29">
        <text>1,2-dihexadecanoyl-sn-glycero-3-phosphocholine + H2O = 1-hexadecanoyl-sn-glycero-3-phosphocholine + hexadecanoate + H(+)</text>
        <dbReference type="Rhea" id="RHEA:41223"/>
        <dbReference type="ChEBI" id="CHEBI:7896"/>
        <dbReference type="ChEBI" id="CHEBI:15377"/>
        <dbReference type="ChEBI" id="CHEBI:15378"/>
        <dbReference type="ChEBI" id="CHEBI:72998"/>
        <dbReference type="ChEBI" id="CHEBI:72999"/>
    </reaction>
    <physiologicalReaction direction="left-to-right" evidence="29">
        <dbReference type="Rhea" id="RHEA:41224"/>
    </physiologicalReaction>
</comment>
<dbReference type="PANTHER" id="PTHR21325">
    <property type="entry name" value="PHOSPHOLIPASE B, PLB1"/>
    <property type="match status" value="1"/>
</dbReference>
<dbReference type="CDD" id="cd01824">
    <property type="entry name" value="Phospholipase_B_like"/>
    <property type="match status" value="1"/>
</dbReference>
<evidence type="ECO:0000256" key="7">
    <source>
        <dbReference type="ARBA" id="ARBA00022737"/>
    </source>
</evidence>
<evidence type="ECO:0000256" key="3">
    <source>
        <dbReference type="ARBA" id="ARBA00015133"/>
    </source>
</evidence>
<evidence type="ECO:0000256" key="2">
    <source>
        <dbReference type="ARBA" id="ARBA00009979"/>
    </source>
</evidence>
<evidence type="ECO:0000256" key="12">
    <source>
        <dbReference type="ARBA" id="ARBA00023180"/>
    </source>
</evidence>
<evidence type="ECO:0000256" key="9">
    <source>
        <dbReference type="ARBA" id="ARBA00022989"/>
    </source>
</evidence>
<evidence type="ECO:0000256" key="10">
    <source>
        <dbReference type="ARBA" id="ARBA00023098"/>
    </source>
</evidence>
<evidence type="ECO:0000313" key="43">
    <source>
        <dbReference type="EMBL" id="KAJ9576070.1"/>
    </source>
</evidence>
<evidence type="ECO:0000256" key="36">
    <source>
        <dbReference type="ARBA" id="ARBA00048699"/>
    </source>
</evidence>
<dbReference type="Pfam" id="PF00657">
    <property type="entry name" value="Lipase_GDSL"/>
    <property type="match status" value="1"/>
</dbReference>
<keyword evidence="44" id="KW-1185">Reference proteome</keyword>
<comment type="catalytic activity">
    <reaction evidence="21">
        <text>1-hexadecanoyl-2-(9Z)-octadecenoyl-3-octadecanoyl-sn-glycerol + H2O = 2-(9Z-octadecenoyl)-3-octadecanoyl-sn-glycerol + hexadecanoate + H(+)</text>
        <dbReference type="Rhea" id="RHEA:41107"/>
        <dbReference type="ChEBI" id="CHEBI:7896"/>
        <dbReference type="ChEBI" id="CHEBI:15377"/>
        <dbReference type="ChEBI" id="CHEBI:15378"/>
        <dbReference type="ChEBI" id="CHEBI:75558"/>
        <dbReference type="ChEBI" id="CHEBI:77623"/>
    </reaction>
    <physiologicalReaction direction="left-to-right" evidence="21">
        <dbReference type="Rhea" id="RHEA:41108"/>
    </physiologicalReaction>
</comment>
<evidence type="ECO:0000256" key="37">
    <source>
        <dbReference type="ARBA" id="ARBA00048869"/>
    </source>
</evidence>
<dbReference type="InterPro" id="IPR035547">
    <property type="entry name" value="Phospholipase_B"/>
</dbReference>
<evidence type="ECO:0000256" key="8">
    <source>
        <dbReference type="ARBA" id="ARBA00022801"/>
    </source>
</evidence>
<evidence type="ECO:0000313" key="44">
    <source>
        <dbReference type="Proteomes" id="UP001233999"/>
    </source>
</evidence>
<comment type="catalytic activity">
    <reaction evidence="38">
        <text>1-O-hexadecyl-2-(9Z)-octadecenoyl-sn-glycero-3-phosphocholine + H2O = 1-O-hexadecyl-sn-glycero-3-phosphocholine + (9Z)-octadecenoate + H(+)</text>
        <dbReference type="Rhea" id="RHEA:40915"/>
        <dbReference type="ChEBI" id="CHEBI:15377"/>
        <dbReference type="ChEBI" id="CHEBI:15378"/>
        <dbReference type="ChEBI" id="CHEBI:30823"/>
        <dbReference type="ChEBI" id="CHEBI:34112"/>
        <dbReference type="ChEBI" id="CHEBI:64496"/>
    </reaction>
    <physiologicalReaction direction="left-to-right" evidence="38">
        <dbReference type="Rhea" id="RHEA:40916"/>
    </physiologicalReaction>
</comment>
<comment type="catalytic activity">
    <reaction evidence="41">
        <text>1,3-di-(9Z-octadecenoyl)-glycerol + H2O = 1-(9Z-octadecenoyl)-glycerol + (9Z)-octadecenoate + H(+)</text>
        <dbReference type="Rhea" id="RHEA:39939"/>
        <dbReference type="ChEBI" id="CHEBI:15377"/>
        <dbReference type="ChEBI" id="CHEBI:15378"/>
        <dbReference type="ChEBI" id="CHEBI:30823"/>
        <dbReference type="ChEBI" id="CHEBI:75342"/>
        <dbReference type="ChEBI" id="CHEBI:75735"/>
    </reaction>
    <physiologicalReaction direction="left-to-right" evidence="41">
        <dbReference type="Rhea" id="RHEA:39940"/>
    </physiologicalReaction>
</comment>
<keyword evidence="8" id="KW-0378">Hydrolase</keyword>
<dbReference type="FunFam" id="3.40.50.1110:FF:000005">
    <property type="entry name" value="Phospholipase B1"/>
    <property type="match status" value="1"/>
</dbReference>
<evidence type="ECO:0000256" key="14">
    <source>
        <dbReference type="ARBA" id="ARBA00023408"/>
    </source>
</evidence>
<dbReference type="Gene3D" id="3.40.50.1110">
    <property type="entry name" value="SGNH hydrolase"/>
    <property type="match status" value="1"/>
</dbReference>
<comment type="catalytic activity">
    <reaction evidence="35">
        <text>1-hexadecanoyl-sn-glycero-3-phosphocholine + H2O = sn-glycerol 3-phosphocholine + hexadecanoate + H(+)</text>
        <dbReference type="Rhea" id="RHEA:40435"/>
        <dbReference type="ChEBI" id="CHEBI:7896"/>
        <dbReference type="ChEBI" id="CHEBI:15377"/>
        <dbReference type="ChEBI" id="CHEBI:15378"/>
        <dbReference type="ChEBI" id="CHEBI:16870"/>
        <dbReference type="ChEBI" id="CHEBI:72998"/>
    </reaction>
    <physiologicalReaction direction="left-to-right" evidence="35">
        <dbReference type="Rhea" id="RHEA:40436"/>
    </physiologicalReaction>
</comment>
<dbReference type="GO" id="GO:0016324">
    <property type="term" value="C:apical plasma membrane"/>
    <property type="evidence" value="ECO:0007669"/>
    <property type="project" value="UniProtKB-SubCell"/>
</dbReference>
<evidence type="ECO:0000256" key="25">
    <source>
        <dbReference type="ARBA" id="ARBA00048011"/>
    </source>
</evidence>
<dbReference type="Proteomes" id="UP001233999">
    <property type="component" value="Unassembled WGS sequence"/>
</dbReference>
<dbReference type="InterPro" id="IPR036514">
    <property type="entry name" value="SGNH_hydro_sf"/>
</dbReference>
<reference evidence="43" key="2">
    <citation type="submission" date="2023-05" db="EMBL/GenBank/DDBJ databases">
        <authorList>
            <person name="Fouks B."/>
        </authorList>
    </citation>
    <scope>NUCLEOTIDE SEQUENCE</scope>
    <source>
        <strain evidence="43">Stay&amp;Tobe</strain>
        <tissue evidence="43">Testes</tissue>
    </source>
</reference>
<comment type="catalytic activity">
    <reaction evidence="13">
        <text>a triacylglycerol + H2O = a diacylglycerol + a fatty acid + H(+)</text>
        <dbReference type="Rhea" id="RHEA:12044"/>
        <dbReference type="ChEBI" id="CHEBI:15377"/>
        <dbReference type="ChEBI" id="CHEBI:15378"/>
        <dbReference type="ChEBI" id="CHEBI:17855"/>
        <dbReference type="ChEBI" id="CHEBI:18035"/>
        <dbReference type="ChEBI" id="CHEBI:28868"/>
        <dbReference type="EC" id="3.1.1.3"/>
    </reaction>
    <physiologicalReaction direction="left-to-right" evidence="13">
        <dbReference type="Rhea" id="RHEA:12045"/>
    </physiologicalReaction>
</comment>
<evidence type="ECO:0000256" key="40">
    <source>
        <dbReference type="ARBA" id="ARBA00049363"/>
    </source>
</evidence>
<name>A0AAD8E3N4_DIPPU</name>
<comment type="catalytic activity">
    <reaction evidence="25">
        <text>2,3-di-(9Z)-octadecenoyl-sn-glycerol + H2O = 3-(9Z-octadecenoyl)-sn-glycerol + (9Z)-octadecenoate + H(+)</text>
        <dbReference type="Rhea" id="RHEA:42604"/>
        <dbReference type="ChEBI" id="CHEBI:15377"/>
        <dbReference type="ChEBI" id="CHEBI:15378"/>
        <dbReference type="ChEBI" id="CHEBI:30823"/>
        <dbReference type="ChEBI" id="CHEBI:75824"/>
        <dbReference type="ChEBI" id="CHEBI:75938"/>
    </reaction>
    <physiologicalReaction direction="left-to-right" evidence="25">
        <dbReference type="Rhea" id="RHEA:42605"/>
    </physiologicalReaction>
</comment>
<dbReference type="SUPFAM" id="SSF52266">
    <property type="entry name" value="SGNH hydrolase"/>
    <property type="match status" value="1"/>
</dbReference>
<comment type="caution">
    <text evidence="43">The sequence shown here is derived from an EMBL/GenBank/DDBJ whole genome shotgun (WGS) entry which is preliminary data.</text>
</comment>
<evidence type="ECO:0000256" key="26">
    <source>
        <dbReference type="ARBA" id="ARBA00048015"/>
    </source>
</evidence>
<comment type="catalytic activity">
    <reaction evidence="32">
        <text>1,2,3-tri-(9Z-octadecenoyl)-glycerol + H2O = di-(9Z)-octadecenoylglycerol + (9Z)-octadecenoate + H(+)</text>
        <dbReference type="Rhea" id="RHEA:38575"/>
        <dbReference type="ChEBI" id="CHEBI:15377"/>
        <dbReference type="ChEBI" id="CHEBI:15378"/>
        <dbReference type="ChEBI" id="CHEBI:30823"/>
        <dbReference type="ChEBI" id="CHEBI:53753"/>
        <dbReference type="ChEBI" id="CHEBI:75945"/>
    </reaction>
    <physiologicalReaction direction="left-to-right" evidence="32">
        <dbReference type="Rhea" id="RHEA:38576"/>
    </physiologicalReaction>
</comment>
<evidence type="ECO:0000256" key="35">
    <source>
        <dbReference type="ARBA" id="ARBA00048656"/>
    </source>
</evidence>
<evidence type="ECO:0000256" key="11">
    <source>
        <dbReference type="ARBA" id="ARBA00023136"/>
    </source>
</evidence>
<comment type="catalytic activity">
    <reaction evidence="34">
        <text>1-hexadecanoyl-2-(9Z-octadecenoyl)-sn-glycero-3-phosphoethanolamine + H2O = 1-hexadecanoyl-sn-glycero-3-phosphoethanolamine + (9Z)-octadecenoate + H(+)</text>
        <dbReference type="Rhea" id="RHEA:40911"/>
        <dbReference type="ChEBI" id="CHEBI:15377"/>
        <dbReference type="ChEBI" id="CHEBI:15378"/>
        <dbReference type="ChEBI" id="CHEBI:30823"/>
        <dbReference type="ChEBI" id="CHEBI:73004"/>
        <dbReference type="ChEBI" id="CHEBI:73007"/>
    </reaction>
    <physiologicalReaction direction="left-to-right" evidence="34">
        <dbReference type="Rhea" id="RHEA:40912"/>
    </physiologicalReaction>
</comment>
<dbReference type="PANTHER" id="PTHR21325:SF31">
    <property type="entry name" value="GH22081P-RELATED"/>
    <property type="match status" value="1"/>
</dbReference>
<dbReference type="GO" id="GO:0004806">
    <property type="term" value="F:triacylglycerol lipase activity"/>
    <property type="evidence" value="ECO:0007669"/>
    <property type="project" value="UniProtKB-EC"/>
</dbReference>
<dbReference type="InterPro" id="IPR038885">
    <property type="entry name" value="PLB1"/>
</dbReference>
<keyword evidence="5" id="KW-0812">Transmembrane</keyword>
<proteinExistence type="inferred from homology"/>
<evidence type="ECO:0000256" key="27">
    <source>
        <dbReference type="ARBA" id="ARBA00048049"/>
    </source>
</evidence>
<evidence type="ECO:0000256" key="33">
    <source>
        <dbReference type="ARBA" id="ARBA00048454"/>
    </source>
</evidence>
<comment type="catalytic activity">
    <reaction evidence="26">
        <text>1-hexadecanoyl-2-(9Z-octadecenoyl)-sn-glycero-3-phospho-(1'-sn-glycerol) + H2O = 1-hexadecanoyl-sn-glycero-3-phospho-(1'-sn-glycerol) + (9Z)-octadecenoate + H(+)</text>
        <dbReference type="Rhea" id="RHEA:40919"/>
        <dbReference type="ChEBI" id="CHEBI:15377"/>
        <dbReference type="ChEBI" id="CHEBI:15378"/>
        <dbReference type="ChEBI" id="CHEBI:30823"/>
        <dbReference type="ChEBI" id="CHEBI:72841"/>
        <dbReference type="ChEBI" id="CHEBI:75158"/>
    </reaction>
    <physiologicalReaction direction="left-to-right" evidence="26">
        <dbReference type="Rhea" id="RHEA:40920"/>
    </physiologicalReaction>
</comment>
<gene>
    <name evidence="43" type="ORF">L9F63_007035</name>
</gene>
<evidence type="ECO:0000256" key="19">
    <source>
        <dbReference type="ARBA" id="ARBA00033022"/>
    </source>
</evidence>
<evidence type="ECO:0000256" key="1">
    <source>
        <dbReference type="ARBA" id="ARBA00004247"/>
    </source>
</evidence>
<keyword evidence="9" id="KW-1133">Transmembrane helix</keyword>
<evidence type="ECO:0000256" key="24">
    <source>
        <dbReference type="ARBA" id="ARBA00047459"/>
    </source>
</evidence>
<evidence type="ECO:0000256" key="20">
    <source>
        <dbReference type="ARBA" id="ARBA00045916"/>
    </source>
</evidence>
<keyword evidence="12" id="KW-0325">Glycoprotein</keyword>
<evidence type="ECO:0000256" key="32">
    <source>
        <dbReference type="ARBA" id="ARBA00048386"/>
    </source>
</evidence>
<evidence type="ECO:0000256" key="41">
    <source>
        <dbReference type="ARBA" id="ARBA00049372"/>
    </source>
</evidence>
<reference evidence="43" key="1">
    <citation type="journal article" date="2023" name="IScience">
        <title>Live-bearing cockroach genome reveals convergent evolutionary mechanisms linked to viviparity in insects and beyond.</title>
        <authorList>
            <person name="Fouks B."/>
            <person name="Harrison M.C."/>
            <person name="Mikhailova A.A."/>
            <person name="Marchal E."/>
            <person name="English S."/>
            <person name="Carruthers M."/>
            <person name="Jennings E.C."/>
            <person name="Chiamaka E.L."/>
            <person name="Frigard R.A."/>
            <person name="Pippel M."/>
            <person name="Attardo G.M."/>
            <person name="Benoit J.B."/>
            <person name="Bornberg-Bauer E."/>
            <person name="Tobe S.S."/>
        </authorList>
    </citation>
    <scope>NUCLEOTIDE SEQUENCE</scope>
    <source>
        <strain evidence="43">Stay&amp;Tobe</strain>
    </source>
</reference>
<comment type="catalytic activity">
    <reaction evidence="33">
        <text>a 1-acyl-sn-glycero-3-phosphocholine + H2O = sn-glycerol 3-phosphocholine + a fatty acid + H(+)</text>
        <dbReference type="Rhea" id="RHEA:15177"/>
        <dbReference type="ChEBI" id="CHEBI:15377"/>
        <dbReference type="ChEBI" id="CHEBI:15378"/>
        <dbReference type="ChEBI" id="CHEBI:16870"/>
        <dbReference type="ChEBI" id="CHEBI:28868"/>
        <dbReference type="ChEBI" id="CHEBI:58168"/>
        <dbReference type="EC" id="3.1.1.5"/>
    </reaction>
    <physiologicalReaction direction="left-to-right" evidence="33">
        <dbReference type="Rhea" id="RHEA:15178"/>
    </physiologicalReaction>
</comment>
<comment type="catalytic activity">
    <reaction evidence="39">
        <text>1-hexadecanoyl-2-(9Z)-octadecenoyl-3-octadecanoyl-sn-glycerol + H2O = 1-hexadecanoyl-3-octadecanoyl-sn-glycerol + (9Z)-octadecenoate + H(+)</text>
        <dbReference type="Rhea" id="RHEA:41103"/>
        <dbReference type="ChEBI" id="CHEBI:15377"/>
        <dbReference type="ChEBI" id="CHEBI:15378"/>
        <dbReference type="ChEBI" id="CHEBI:30823"/>
        <dbReference type="ChEBI" id="CHEBI:77623"/>
        <dbReference type="ChEBI" id="CHEBI:77624"/>
    </reaction>
    <physiologicalReaction direction="left-to-right" evidence="39">
        <dbReference type="Rhea" id="RHEA:41104"/>
    </physiologicalReaction>
</comment>
<comment type="catalytic activity">
    <reaction evidence="31">
        <text>1-octadecanoyl-2-(9Z,12Z)-octadecadienoyl-sn-glycerol + H2O = 1-octadecanoyl-sn-glycerol + (9Z,12Z)-octadecadienoate + H(+)</text>
        <dbReference type="Rhea" id="RHEA:40927"/>
        <dbReference type="ChEBI" id="CHEBI:15377"/>
        <dbReference type="ChEBI" id="CHEBI:15378"/>
        <dbReference type="ChEBI" id="CHEBI:30245"/>
        <dbReference type="ChEBI" id="CHEBI:75550"/>
        <dbReference type="ChEBI" id="CHEBI:77097"/>
    </reaction>
    <physiologicalReaction direction="left-to-right" evidence="31">
        <dbReference type="Rhea" id="RHEA:40928"/>
    </physiologicalReaction>
</comment>
<comment type="catalytic activity">
    <reaction evidence="24">
        <text>1-hexadecanoyl-2-(9Z)-octadecenoyl-3-octadecanoyl-sn-glycerol + H2O = 1-hexadecanoyl-2-(9Z-octadecenoyl)-sn-glycerol + octadecanoate + H(+)</text>
        <dbReference type="Rhea" id="RHEA:41111"/>
        <dbReference type="ChEBI" id="CHEBI:15377"/>
        <dbReference type="ChEBI" id="CHEBI:15378"/>
        <dbReference type="ChEBI" id="CHEBI:25629"/>
        <dbReference type="ChEBI" id="CHEBI:75466"/>
        <dbReference type="ChEBI" id="CHEBI:77623"/>
    </reaction>
    <physiologicalReaction direction="left-to-right" evidence="24">
        <dbReference type="Rhea" id="RHEA:41112"/>
    </physiologicalReaction>
</comment>
<comment type="catalytic activity">
    <reaction evidence="40">
        <text>1,2-dihexadecanoyl-sn-glycero-3-phosphocholine + 2 H2O = sn-glycerol 3-phosphocholine + 2 hexadecanoate + 2 H(+)</text>
        <dbReference type="Rhea" id="RHEA:40975"/>
        <dbReference type="ChEBI" id="CHEBI:7896"/>
        <dbReference type="ChEBI" id="CHEBI:15377"/>
        <dbReference type="ChEBI" id="CHEBI:15378"/>
        <dbReference type="ChEBI" id="CHEBI:16870"/>
        <dbReference type="ChEBI" id="CHEBI:72999"/>
    </reaction>
    <physiologicalReaction direction="left-to-right" evidence="40">
        <dbReference type="Rhea" id="RHEA:40976"/>
    </physiologicalReaction>
</comment>
<comment type="catalytic activity">
    <reaction evidence="23">
        <text>1-(9Z-octadecenoyl)-glycerol + H2O = glycerol + (9Z)-octadecenoate + H(+)</text>
        <dbReference type="Rhea" id="RHEA:38487"/>
        <dbReference type="ChEBI" id="CHEBI:15377"/>
        <dbReference type="ChEBI" id="CHEBI:15378"/>
        <dbReference type="ChEBI" id="CHEBI:17754"/>
        <dbReference type="ChEBI" id="CHEBI:30823"/>
        <dbReference type="ChEBI" id="CHEBI:75342"/>
    </reaction>
    <physiologicalReaction direction="left-to-right" evidence="23">
        <dbReference type="Rhea" id="RHEA:38488"/>
    </physiologicalReaction>
</comment>
<organism evidence="43 44">
    <name type="scientific">Diploptera punctata</name>
    <name type="common">Pacific beetle cockroach</name>
    <dbReference type="NCBI Taxonomy" id="6984"/>
    <lineage>
        <taxon>Eukaryota</taxon>
        <taxon>Metazoa</taxon>
        <taxon>Ecdysozoa</taxon>
        <taxon>Arthropoda</taxon>
        <taxon>Hexapoda</taxon>
        <taxon>Insecta</taxon>
        <taxon>Pterygota</taxon>
        <taxon>Neoptera</taxon>
        <taxon>Polyneoptera</taxon>
        <taxon>Dictyoptera</taxon>
        <taxon>Blattodea</taxon>
        <taxon>Blaberoidea</taxon>
        <taxon>Blaberidae</taxon>
        <taxon>Diplopterinae</taxon>
        <taxon>Diploptera</taxon>
    </lineage>
</organism>
<evidence type="ECO:0000256" key="22">
    <source>
        <dbReference type="ARBA" id="ARBA00047363"/>
    </source>
</evidence>
<accession>A0AAD8E3N4</accession>
<keyword evidence="4" id="KW-1003">Cell membrane</keyword>
<comment type="catalytic activity">
    <reaction evidence="30">
        <text>1-hexadecanoyl-2-(9Z,12Z-octadecadienoyl)-sn-glycero-3-phosphocholine + H2O = 2-(9Z,12Z-octadecadienoyl)-sn-glycero-3-phosphocholine + hexadecanoate + H(+)</text>
        <dbReference type="Rhea" id="RHEA:40971"/>
        <dbReference type="ChEBI" id="CHEBI:7896"/>
        <dbReference type="ChEBI" id="CHEBI:15377"/>
        <dbReference type="ChEBI" id="CHEBI:15378"/>
        <dbReference type="ChEBI" id="CHEBI:73002"/>
        <dbReference type="ChEBI" id="CHEBI:76084"/>
    </reaction>
    <physiologicalReaction direction="left-to-right" evidence="30">
        <dbReference type="Rhea" id="RHEA:40972"/>
    </physiologicalReaction>
</comment>
<protein>
    <recommendedName>
        <fullName evidence="3">Phospholipase B1, membrane-associated</fullName>
    </recommendedName>
    <alternativeName>
        <fullName evidence="16">Lysophospholipase</fullName>
    </alternativeName>
    <alternativeName>
        <fullName evidence="17">Phospholipase A2</fullName>
    </alternativeName>
    <alternativeName>
        <fullName evidence="19">Phospholipase B/lipase</fullName>
    </alternativeName>
    <alternativeName>
        <fullName evidence="18">Triacylglycerol lipase</fullName>
    </alternativeName>
</protein>
<comment type="catalytic activity">
    <reaction evidence="27">
        <text>a 1-O-alkyl-2-acyl-sn-glycero-3-phosphocholine + H2O = a 1-O-alkyl-sn-glycero-3-phosphocholine + a fatty acid + H(+)</text>
        <dbReference type="Rhea" id="RHEA:36231"/>
        <dbReference type="ChEBI" id="CHEBI:15377"/>
        <dbReference type="ChEBI" id="CHEBI:15378"/>
        <dbReference type="ChEBI" id="CHEBI:28868"/>
        <dbReference type="ChEBI" id="CHEBI:30909"/>
        <dbReference type="ChEBI" id="CHEBI:36702"/>
        <dbReference type="EC" id="3.1.1.4"/>
    </reaction>
    <physiologicalReaction direction="left-to-right" evidence="27">
        <dbReference type="Rhea" id="RHEA:36232"/>
    </physiologicalReaction>
</comment>
<evidence type="ECO:0000256" key="4">
    <source>
        <dbReference type="ARBA" id="ARBA00022475"/>
    </source>
</evidence>
<dbReference type="GO" id="GO:0004623">
    <property type="term" value="F:phospholipase A2 activity"/>
    <property type="evidence" value="ECO:0007669"/>
    <property type="project" value="UniProtKB-EC"/>
</dbReference>
<dbReference type="EMBL" id="JASPKZ010009809">
    <property type="protein sequence ID" value="KAJ9576070.1"/>
    <property type="molecule type" value="Genomic_DNA"/>
</dbReference>
<comment type="catalytic activity">
    <reaction evidence="28">
        <text>1,2-di-(9Z-octadecenoyl)-sn-glycero-3-phosphocholine + H2O = 1-(9Z-octadecenoyl)-sn-glycero-3-phosphocholine + (9Z)-octadecenoate + H(+)</text>
        <dbReference type="Rhea" id="RHEA:40923"/>
        <dbReference type="ChEBI" id="CHEBI:15377"/>
        <dbReference type="ChEBI" id="CHEBI:15378"/>
        <dbReference type="ChEBI" id="CHEBI:28610"/>
        <dbReference type="ChEBI" id="CHEBI:30823"/>
        <dbReference type="ChEBI" id="CHEBI:74669"/>
    </reaction>
    <physiologicalReaction direction="left-to-right" evidence="28">
        <dbReference type="Rhea" id="RHEA:40924"/>
    </physiologicalReaction>
</comment>
<comment type="catalytic activity">
    <reaction evidence="14">
        <text>1-hexadecanoyl-2-(9Z,12Z-octadecadienoyl)-sn-glycero-3-phosphocholine + H2O = (9Z,12Z)-octadecadienoate + 1-hexadecanoyl-sn-glycero-3-phosphocholine + H(+)</text>
        <dbReference type="Rhea" id="RHEA:40811"/>
        <dbReference type="ChEBI" id="CHEBI:15377"/>
        <dbReference type="ChEBI" id="CHEBI:15378"/>
        <dbReference type="ChEBI" id="CHEBI:30245"/>
        <dbReference type="ChEBI" id="CHEBI:72998"/>
        <dbReference type="ChEBI" id="CHEBI:73002"/>
    </reaction>
    <physiologicalReaction direction="left-to-right" evidence="14">
        <dbReference type="Rhea" id="RHEA:40812"/>
    </physiologicalReaction>
</comment>
<dbReference type="InterPro" id="IPR001087">
    <property type="entry name" value="GDSL"/>
</dbReference>
<evidence type="ECO:0000256" key="42">
    <source>
        <dbReference type="ARBA" id="ARBA00049461"/>
    </source>
</evidence>